<evidence type="ECO:0000313" key="11">
    <source>
        <dbReference type="Proteomes" id="UP000650533"/>
    </source>
</evidence>
<dbReference type="FunFam" id="3.30.1010.10:FF:000014">
    <property type="entry name" value="Phosphatidylinositol 4-kinase STT4"/>
    <property type="match status" value="1"/>
</dbReference>
<keyword evidence="4" id="KW-0808">Transferase</keyword>
<dbReference type="InterPro" id="IPR001263">
    <property type="entry name" value="PI3K_accessory_dom"/>
</dbReference>
<dbReference type="InterPro" id="IPR000403">
    <property type="entry name" value="PI3/4_kinase_cat_dom"/>
</dbReference>
<dbReference type="PANTHER" id="PTHR10048">
    <property type="entry name" value="PHOSPHATIDYLINOSITOL KINASE"/>
    <property type="match status" value="1"/>
</dbReference>
<dbReference type="CDD" id="cd05167">
    <property type="entry name" value="PI4Kc_III_alpha"/>
    <property type="match status" value="1"/>
</dbReference>
<dbReference type="PROSITE" id="PS50290">
    <property type="entry name" value="PI3_4_KINASE_3"/>
    <property type="match status" value="1"/>
</dbReference>
<keyword evidence="7" id="KW-0067">ATP-binding</keyword>
<dbReference type="GO" id="GO:0004430">
    <property type="term" value="F:1-phosphatidylinositol 4-kinase activity"/>
    <property type="evidence" value="ECO:0007669"/>
    <property type="project" value="UniProtKB-EC"/>
</dbReference>
<dbReference type="GeneID" id="67024321"/>
<evidence type="ECO:0000256" key="2">
    <source>
        <dbReference type="ARBA" id="ARBA00006209"/>
    </source>
</evidence>
<evidence type="ECO:0000256" key="1">
    <source>
        <dbReference type="ARBA" id="ARBA00001686"/>
    </source>
</evidence>
<dbReference type="InterPro" id="IPR011009">
    <property type="entry name" value="Kinase-like_dom_sf"/>
</dbReference>
<dbReference type="SUPFAM" id="SSF48371">
    <property type="entry name" value="ARM repeat"/>
    <property type="match status" value="2"/>
</dbReference>
<dbReference type="FunFam" id="1.25.40.70:FF:000011">
    <property type="entry name" value="Phosphatidylinositol 4-kinase alpha"/>
    <property type="match status" value="1"/>
</dbReference>
<evidence type="ECO:0000256" key="4">
    <source>
        <dbReference type="ARBA" id="ARBA00022679"/>
    </source>
</evidence>
<dbReference type="PANTHER" id="PTHR10048:SF15">
    <property type="entry name" value="PHOSPHATIDYLINOSITOL 4-KINASE ALPHA"/>
    <property type="match status" value="1"/>
</dbReference>
<accession>A0A8H8T3S2</accession>
<feature type="domain" description="PIK helical" evidence="9">
    <location>
        <begin position="1877"/>
        <end position="2063"/>
    </location>
</feature>
<reference evidence="10" key="1">
    <citation type="submission" date="2020-05" db="EMBL/GenBank/DDBJ databases">
        <title>Evolutionary and genomic comparisons of hybrid uninucleate and nonhybrid Rhizoctonia fungi.</title>
        <authorList>
            <person name="Li C."/>
            <person name="Chen X."/>
        </authorList>
    </citation>
    <scope>NUCLEOTIDE SEQUENCE</scope>
    <source>
        <strain evidence="10">AG-1 IA</strain>
    </source>
</reference>
<evidence type="ECO:0000256" key="6">
    <source>
        <dbReference type="ARBA" id="ARBA00022777"/>
    </source>
</evidence>
<dbReference type="KEGG" id="rsx:RhiXN_02039"/>
<dbReference type="FunFam" id="1.10.1070.11:FF:000012">
    <property type="entry name" value="Phosphatidylinositol 4-kinase alpha 1"/>
    <property type="match status" value="1"/>
</dbReference>
<evidence type="ECO:0000256" key="5">
    <source>
        <dbReference type="ARBA" id="ARBA00022741"/>
    </source>
</evidence>
<organism evidence="10 11">
    <name type="scientific">Rhizoctonia solani</name>
    <dbReference type="NCBI Taxonomy" id="456999"/>
    <lineage>
        <taxon>Eukaryota</taxon>
        <taxon>Fungi</taxon>
        <taxon>Dikarya</taxon>
        <taxon>Basidiomycota</taxon>
        <taxon>Agaricomycotina</taxon>
        <taxon>Agaricomycetes</taxon>
        <taxon>Cantharellales</taxon>
        <taxon>Ceratobasidiaceae</taxon>
        <taxon>Rhizoctonia</taxon>
    </lineage>
</organism>
<dbReference type="PROSITE" id="PS51545">
    <property type="entry name" value="PIK_HELICAL"/>
    <property type="match status" value="1"/>
</dbReference>
<dbReference type="RefSeq" id="XP_043187681.1">
    <property type="nucleotide sequence ID" value="XM_043321858.1"/>
</dbReference>
<dbReference type="InterPro" id="IPR042236">
    <property type="entry name" value="PI3K_accessory_sf"/>
</dbReference>
<evidence type="ECO:0000256" key="3">
    <source>
        <dbReference type="ARBA" id="ARBA00012169"/>
    </source>
</evidence>
<dbReference type="EC" id="2.7.1.67" evidence="3"/>
<evidence type="ECO:0000259" key="8">
    <source>
        <dbReference type="PROSITE" id="PS50290"/>
    </source>
</evidence>
<dbReference type="InterPro" id="IPR018936">
    <property type="entry name" value="PI3/4_kinase_CS"/>
</dbReference>
<dbReference type="Gene3D" id="1.10.1070.11">
    <property type="entry name" value="Phosphatidylinositol 3-/4-kinase, catalytic domain"/>
    <property type="match status" value="1"/>
</dbReference>
<dbReference type="Proteomes" id="UP000650533">
    <property type="component" value="Chromosome 16"/>
</dbReference>
<dbReference type="EMBL" id="CP059673">
    <property type="protein sequence ID" value="QRW27444.1"/>
    <property type="molecule type" value="Genomic_DNA"/>
</dbReference>
<protein>
    <recommendedName>
        <fullName evidence="3">1-phosphatidylinositol 4-kinase</fullName>
        <ecNumber evidence="3">2.7.1.67</ecNumber>
    </recommendedName>
</protein>
<dbReference type="PROSITE" id="PS00915">
    <property type="entry name" value="PI3_4_KINASE_1"/>
    <property type="match status" value="1"/>
</dbReference>
<dbReference type="Pfam" id="PF00454">
    <property type="entry name" value="PI3_PI4_kinase"/>
    <property type="match status" value="1"/>
</dbReference>
<dbReference type="InterPro" id="IPR036940">
    <property type="entry name" value="PI3/4_kinase_cat_sf"/>
</dbReference>
<dbReference type="GO" id="GO:0005524">
    <property type="term" value="F:ATP binding"/>
    <property type="evidence" value="ECO:0007669"/>
    <property type="project" value="UniProtKB-KW"/>
</dbReference>
<dbReference type="GO" id="GO:0046854">
    <property type="term" value="P:phosphatidylinositol phosphate biosynthetic process"/>
    <property type="evidence" value="ECO:0007669"/>
    <property type="project" value="InterPro"/>
</dbReference>
<dbReference type="InterPro" id="IPR045495">
    <property type="entry name" value="PI4K_N"/>
</dbReference>
<dbReference type="SMART" id="SM00146">
    <property type="entry name" value="PI3Kc"/>
    <property type="match status" value="1"/>
</dbReference>
<sequence length="2450" mass="275105">MYGSPDAATNYSLSGHLTLTLETPPPVLPVSSESYIKPETVHISSLELVFEGKAEMVSSQAGYDGFRICRITKQLVPQDRRIVLTTEADPTSCSDWRVPRRALVCNNGRFCLICNSRVGCRLPSIVVMREEELSTQSTPLPLSPIREVHFLLGTAPLLPDFSPRHPQGRTFPLVDHPATITYLDHDERIPVELLRSVDVIVTAPQHIGCEEHRVPVSLRVRANDLGSSSLGTLRLDDFEIEVNQTEKFSSRPMSAYVDSFPVPPSHEQPPNMPLLSPHPWQALYALGLVVQHDYAVNWSQQTHLVSGNRVRFKPALGGLELNDDWAKMDIPISIDPTTRKSHPARKGDRQLQATVFTPHMRIKHELRVGFNLAFVPPEDASNQEPIKQAAYVLIPLSFTATAIWPPVSVGSGSASPTDSQSTVTSGPYLPAYSQLFYDNGERRDDLSIGWLPIDKWALDPFFRIISPSSLHLTDVALPITSCQPSRVQSMPPAGNGLLEVKTAYVWRTEYIVEDSIMDTLDFNLHQLILTELAQNISDSIDSEDPVEEVNEAIELITSKVVTRDISSTQSNGTEPKPASRVNCNIAFGQFALNCPESHVESTVTVLIGILRDVPHIDYERSLAWSDWSLPDELPPRECDGRDRYVCEESVKMLGEEPAAEVIIHVSPAFHGLYRAVTATPFPWELSEWLACSKAFASLFSVRLVERLNAIVEEFLQRADEDPSLSLYVQAFLARYKANERPLSGYFVICSIVEVQWTALAQVLASPLHDPETQKKKIQSVALTDDAEASNMAWATLMRQKAHSIDSTQQGVKEHLQQTVAHTMKYFNDLLVQVEDMEDDPDNDTYTWETMAESLKLVSLCCVALGDLDSGLLTQIKLMLSDVSPAYDNLLQEGAITSVTVLVHNFPEVASPMAHHLRKFITAPLPLLEFHFASDPTAPTVLAAASNCLAVCIEAAPGEDFLLSFIYSLLNYITATNQEMDAGTSPYIHNHANDSTTAVSIESGLRNKTDLEKRRIGMSTISVITRLALAFKREDRLPTAHPSVQGAISYNLVDLALAAPQNVFSDIIHVFSQINRIVEGAESNSGARTSSNQVLAAQTRLAHELKTRPELYETYLVELLTMFVDKGTAIQTQAGQDKNGTVPTQTLAELVALTLPIDALVAHSDFHPDRDASTEVTALFRNMWFICGLFRLSSDDKADMINEWQYAAMTRIAAKTPPVVLEEAQDYLTNAIEYNPIFRNDYLQIVVARHRVTLSKFIPTRGTDIRYLTPTQIIFLLTMHDLENMRAKMFLPSSLVWYFSNEGLNKNAPLTASMDSISEKVIRDFVNDTISRRIVQHSISPALSVELRKLLVASTHRISKIRELAMKYLQRLISAFPSLLCDPPFVVALLEVLTLIHRACEGEFTDEFSPQHDYRSQRADITLQLSDSYASRNEILSQLYKHTNKWLEAATARAPIEIQATLQNYLADTRVVSADGSAELGATMALQFAKTVPPSDKKQGLDSQPYTLDRARVMATQIASKSYFGGEAGGVRLANRGGIEEIQLPPPTKAPFLEIKALKAKLAVSVAEIRDKTSKLTVQDLRRLLFRCAAVLMALPEPDHDLLHYLVAVPFAAFTPATISTGIDAWTWLIGERKDMEISLMLEFNTAWATTVKQKKGIFSNHMDSGDPFRHPVGYNPTNKSDMDQILGDARRLLVPHTILLQMLRSRFQAVRYKNPGLMQLLLRLVLRSTRKGVSLSTHALAREPRFSLLIFGFEVLRSSLMDTYPEARLREALYRTALSWFAVRPQWSFGANLVQVNADIKLLNEFLEVIQHDNTRADHVTSSLQLEKSTSRHPEYLSKHRSQNSLLKLLIENEIGRLRVWANPTNDLKRGQDYLSNSERSLTDDGWRQMVRTAWNVDAAIATHMSERFKRPIVENELIKLVKSDPSAALHVSEAVKFFIGDRFTRGQKRDYKLLLTWDPVPPVIAIKLFEPRFDNDPITLQYAHRVLAQHPVDVTFFYVPQIVQALRNDAFGYVERFIFETAKVSQLFCHQIIWNMEANGYKDDGAEVEDPMKPMLDRMTEMVVASLSGEARNFYEKEFKFFQEVTSISGKLKPYIKKTKPEKKAKIDEEMAKIKVEEGCYLPSNPDGVVVDIDKRSGRPLQSHAKAPFMATFKVRKVRTETETDPNSVLEGAGAVIQVRKEYDVWQAAIFKVGDDCRQDVLALQIIAMFKNIFTDIGLMLYLYPYRVTATGPGRGVIDVVPNSTSRDEMGRAKINDLMAFFVSKYGTPDTIAFQKARLNFIQSMAAYSVACYILQIKDRHNGNIMIDGEGHIVHIDFGFLFDIDKYFHVLGVKFEPNSFKLNHEMIALMGGKNSQGFNLFVQLTVKAFLAIRPHVTQLVDTVSLMLGADFPSFKGEPTIKRLQDRFVPQMTERQAADWMMGVIRNAQENVRSTFYDEFQRLQNGIPYA</sequence>
<gene>
    <name evidence="10" type="ORF">RhiXN_02039</name>
</gene>
<keyword evidence="6 10" id="KW-0418">Kinase</keyword>
<feature type="domain" description="PI3K/PI4K catalytic" evidence="8">
    <location>
        <begin position="2164"/>
        <end position="2433"/>
    </location>
</feature>
<dbReference type="SUPFAM" id="SSF56112">
    <property type="entry name" value="Protein kinase-like (PK-like)"/>
    <property type="match status" value="1"/>
</dbReference>
<dbReference type="GO" id="GO:0048015">
    <property type="term" value="P:phosphatidylinositol-mediated signaling"/>
    <property type="evidence" value="ECO:0007669"/>
    <property type="project" value="TreeGrafter"/>
</dbReference>
<name>A0A8H8T3S2_9AGAM</name>
<dbReference type="Gene3D" id="3.30.1010.10">
    <property type="entry name" value="Phosphatidylinositol 3-kinase Catalytic Subunit, Chain A, domain 4"/>
    <property type="match status" value="1"/>
</dbReference>
<dbReference type="Gene3D" id="1.25.40.70">
    <property type="entry name" value="Phosphatidylinositol 3-kinase, accessory domain (PIK)"/>
    <property type="match status" value="1"/>
</dbReference>
<comment type="catalytic activity">
    <reaction evidence="1">
        <text>a 1,2-diacyl-sn-glycero-3-phospho-(1D-myo-inositol) + ATP = a 1,2-diacyl-sn-glycero-3-phospho-(1D-myo-inositol 4-phosphate) + ADP + H(+)</text>
        <dbReference type="Rhea" id="RHEA:19877"/>
        <dbReference type="ChEBI" id="CHEBI:15378"/>
        <dbReference type="ChEBI" id="CHEBI:30616"/>
        <dbReference type="ChEBI" id="CHEBI:57880"/>
        <dbReference type="ChEBI" id="CHEBI:58178"/>
        <dbReference type="ChEBI" id="CHEBI:456216"/>
        <dbReference type="EC" id="2.7.1.67"/>
    </reaction>
</comment>
<evidence type="ECO:0000259" key="9">
    <source>
        <dbReference type="PROSITE" id="PS51545"/>
    </source>
</evidence>
<dbReference type="PROSITE" id="PS00916">
    <property type="entry name" value="PI3_4_KINASE_2"/>
    <property type="match status" value="1"/>
</dbReference>
<evidence type="ECO:0000313" key="10">
    <source>
        <dbReference type="EMBL" id="QRW27444.1"/>
    </source>
</evidence>
<dbReference type="InterPro" id="IPR015433">
    <property type="entry name" value="PI3/4_kinase"/>
</dbReference>
<evidence type="ECO:0000256" key="7">
    <source>
        <dbReference type="ARBA" id="ARBA00022840"/>
    </source>
</evidence>
<proteinExistence type="inferred from homology"/>
<dbReference type="GO" id="GO:0005737">
    <property type="term" value="C:cytoplasm"/>
    <property type="evidence" value="ECO:0007669"/>
    <property type="project" value="TreeGrafter"/>
</dbReference>
<comment type="similarity">
    <text evidence="2">Belongs to the PI3/PI4-kinase family. Type III PI4K subfamily.</text>
</comment>
<dbReference type="InterPro" id="IPR016024">
    <property type="entry name" value="ARM-type_fold"/>
</dbReference>
<dbReference type="Pfam" id="PF00613">
    <property type="entry name" value="PI3Ka"/>
    <property type="match status" value="1"/>
</dbReference>
<dbReference type="Pfam" id="PF19274">
    <property type="entry name" value="PI4K_N"/>
    <property type="match status" value="2"/>
</dbReference>
<dbReference type="GO" id="GO:0005886">
    <property type="term" value="C:plasma membrane"/>
    <property type="evidence" value="ECO:0007669"/>
    <property type="project" value="TreeGrafter"/>
</dbReference>
<keyword evidence="5" id="KW-0547">Nucleotide-binding</keyword>
<dbReference type="SMART" id="SM00145">
    <property type="entry name" value="PI3Ka"/>
    <property type="match status" value="1"/>
</dbReference>